<comment type="similarity">
    <text evidence="2 8">Belongs to the glycosyltransferase 92 family.</text>
</comment>
<evidence type="ECO:0000256" key="1">
    <source>
        <dbReference type="ARBA" id="ARBA00004167"/>
    </source>
</evidence>
<dbReference type="OrthoDB" id="2526284at2759"/>
<keyword evidence="11" id="KW-1185">Reference proteome</keyword>
<evidence type="ECO:0000256" key="9">
    <source>
        <dbReference type="SAM" id="MobiDB-lite"/>
    </source>
</evidence>
<evidence type="ECO:0000256" key="3">
    <source>
        <dbReference type="ARBA" id="ARBA00022676"/>
    </source>
</evidence>
<evidence type="ECO:0000256" key="8">
    <source>
        <dbReference type="RuleBase" id="RU366017"/>
    </source>
</evidence>
<dbReference type="EMBL" id="BDRX01000193">
    <property type="protein sequence ID" value="GBG00103.1"/>
    <property type="molecule type" value="Genomic_DNA"/>
</dbReference>
<dbReference type="STRING" id="307507.A0A2V0PM01"/>
<evidence type="ECO:0000256" key="4">
    <source>
        <dbReference type="ARBA" id="ARBA00022679"/>
    </source>
</evidence>
<dbReference type="Pfam" id="PF01697">
    <property type="entry name" value="Glyco_transf_92"/>
    <property type="match status" value="1"/>
</dbReference>
<gene>
    <name evidence="10" type="ORF">Rsub_12844</name>
</gene>
<keyword evidence="5" id="KW-0812">Transmembrane</keyword>
<keyword evidence="3 8" id="KW-0328">Glycosyltransferase</keyword>
<evidence type="ECO:0000256" key="5">
    <source>
        <dbReference type="ARBA" id="ARBA00022692"/>
    </source>
</evidence>
<evidence type="ECO:0000256" key="2">
    <source>
        <dbReference type="ARBA" id="ARBA00007647"/>
    </source>
</evidence>
<feature type="compositionally biased region" description="Low complexity" evidence="9">
    <location>
        <begin position="18"/>
        <end position="29"/>
    </location>
</feature>
<name>A0A2V0PM01_9CHLO</name>
<evidence type="ECO:0000256" key="7">
    <source>
        <dbReference type="ARBA" id="ARBA00023136"/>
    </source>
</evidence>
<keyword evidence="6" id="KW-1133">Transmembrane helix</keyword>
<evidence type="ECO:0000256" key="6">
    <source>
        <dbReference type="ARBA" id="ARBA00022989"/>
    </source>
</evidence>
<keyword evidence="4 8" id="KW-0808">Transferase</keyword>
<evidence type="ECO:0000313" key="10">
    <source>
        <dbReference type="EMBL" id="GBG00103.1"/>
    </source>
</evidence>
<sequence>MPARRGCSSGVGEHSRSGRATSSISSSGALPGYGRRSGPALSLLLLLSCAAPLLLRPAAAQPAPAPAAAAAADAAAAQRAAERLASLNALPPAAGSSAGAALPPDGEPTLITIEEQLQQADALGVQLTPLQLARANPLLGPGGKLKEPELDRPADWPDGYFAVCSVIKNQNGADLREWIEYHRYIGTRKIYIYDNNSTEPLADHIRDYLHSGLVEYTYFVGRHRYRDLFRTTSQWWAYNDCATRFATRHRWLAFIDGDEFIMLRNESRTDNIEEFLTDYDQYGGLAVNWMIFGSSGHLVRPHGGVLVNYRACLPSDQVENTHVKIIANTRHLLTAGDDPHSVFYRTRDKHTVNEMGARVKGPKTEAPSHRKIALYHYLTKSRGEFEAKVRRGSAAGNFKNMGFFQAIEDLANATCTDAIPLGLRCCPSVHQDMARAAEHAQAAAAGVRPGGGRAGAGAAALPPGAPDVPGGLPAPAPAAAAASDLR</sequence>
<feature type="compositionally biased region" description="Low complexity" evidence="9">
    <location>
        <begin position="456"/>
        <end position="486"/>
    </location>
</feature>
<dbReference type="InParanoid" id="A0A2V0PM01"/>
<comment type="subcellular location">
    <subcellularLocation>
        <location evidence="1">Membrane</location>
        <topology evidence="1">Single-pass membrane protein</topology>
    </subcellularLocation>
</comment>
<dbReference type="GO" id="GO:0016757">
    <property type="term" value="F:glycosyltransferase activity"/>
    <property type="evidence" value="ECO:0007669"/>
    <property type="project" value="UniProtKB-UniRule"/>
</dbReference>
<reference evidence="10 11" key="1">
    <citation type="journal article" date="2018" name="Sci. Rep.">
        <title>Raphidocelis subcapitata (=Pseudokirchneriella subcapitata) provides an insight into genome evolution and environmental adaptations in the Sphaeropleales.</title>
        <authorList>
            <person name="Suzuki S."/>
            <person name="Yamaguchi H."/>
            <person name="Nakajima N."/>
            <person name="Kawachi M."/>
        </authorList>
    </citation>
    <scope>NUCLEOTIDE SEQUENCE [LARGE SCALE GENOMIC DNA]</scope>
    <source>
        <strain evidence="10 11">NIES-35</strain>
    </source>
</reference>
<dbReference type="PANTHER" id="PTHR21461">
    <property type="entry name" value="GLYCOSYLTRANSFERASE FAMILY 92 PROTEIN"/>
    <property type="match status" value="1"/>
</dbReference>
<keyword evidence="7" id="KW-0472">Membrane</keyword>
<dbReference type="InterPro" id="IPR008166">
    <property type="entry name" value="Glyco_transf_92"/>
</dbReference>
<feature type="region of interest" description="Disordered" evidence="9">
    <location>
        <begin position="447"/>
        <end position="486"/>
    </location>
</feature>
<dbReference type="EC" id="2.4.1.-" evidence="8"/>
<protein>
    <recommendedName>
        <fullName evidence="8">Glycosyltransferase family 92 protein</fullName>
        <ecNumber evidence="8">2.4.1.-</ecNumber>
    </recommendedName>
</protein>
<dbReference type="GO" id="GO:0016020">
    <property type="term" value="C:membrane"/>
    <property type="evidence" value="ECO:0007669"/>
    <property type="project" value="UniProtKB-SubCell"/>
</dbReference>
<dbReference type="Proteomes" id="UP000247498">
    <property type="component" value="Unassembled WGS sequence"/>
</dbReference>
<proteinExistence type="inferred from homology"/>
<organism evidence="10 11">
    <name type="scientific">Raphidocelis subcapitata</name>
    <dbReference type="NCBI Taxonomy" id="307507"/>
    <lineage>
        <taxon>Eukaryota</taxon>
        <taxon>Viridiplantae</taxon>
        <taxon>Chlorophyta</taxon>
        <taxon>core chlorophytes</taxon>
        <taxon>Chlorophyceae</taxon>
        <taxon>CS clade</taxon>
        <taxon>Sphaeropleales</taxon>
        <taxon>Selenastraceae</taxon>
        <taxon>Raphidocelis</taxon>
    </lineage>
</organism>
<dbReference type="AlphaFoldDB" id="A0A2V0PM01"/>
<dbReference type="PANTHER" id="PTHR21461:SF69">
    <property type="entry name" value="GLYCOSYLTRANSFERASE FAMILY 92 PROTEIN"/>
    <property type="match status" value="1"/>
</dbReference>
<accession>A0A2V0PM01</accession>
<dbReference type="GO" id="GO:0005737">
    <property type="term" value="C:cytoplasm"/>
    <property type="evidence" value="ECO:0007669"/>
    <property type="project" value="TreeGrafter"/>
</dbReference>
<feature type="region of interest" description="Disordered" evidence="9">
    <location>
        <begin position="1"/>
        <end position="33"/>
    </location>
</feature>
<evidence type="ECO:0000313" key="11">
    <source>
        <dbReference type="Proteomes" id="UP000247498"/>
    </source>
</evidence>
<comment type="caution">
    <text evidence="10">The sequence shown here is derived from an EMBL/GenBank/DDBJ whole genome shotgun (WGS) entry which is preliminary data.</text>
</comment>